<proteinExistence type="inferred from homology"/>
<sequence>MRIALSEREQASAVKIAAAPPPPPGKAGSAEGAAGDPSASTAPAETQTATSTPSPAGQAAPARSVKGADTYALRVFRHIRAAKQFPAHLARTGVQGRVLVRFDITSAGDATGVGIARSSGVAVLDALALEQIRAAVPYPRPPRQLEAVHLHFIVPMTYRPAS</sequence>
<dbReference type="InterPro" id="IPR037682">
    <property type="entry name" value="TonB_C"/>
</dbReference>
<keyword evidence="3" id="KW-0813">Transport</keyword>
<keyword evidence="13" id="KW-1185">Reference proteome</keyword>
<keyword evidence="9" id="KW-0472">Membrane</keyword>
<protein>
    <recommendedName>
        <fullName evidence="11">TonB C-terminal domain-containing protein</fullName>
    </recommendedName>
</protein>
<comment type="caution">
    <text evidence="12">The sequence shown here is derived from an EMBL/GenBank/DDBJ whole genome shotgun (WGS) entry which is preliminary data.</text>
</comment>
<name>A0A2K2FX08_9SPHN</name>
<dbReference type="InterPro" id="IPR006260">
    <property type="entry name" value="TonB/TolA_C"/>
</dbReference>
<evidence type="ECO:0000256" key="8">
    <source>
        <dbReference type="ARBA" id="ARBA00022989"/>
    </source>
</evidence>
<feature type="region of interest" description="Disordered" evidence="10">
    <location>
        <begin position="1"/>
        <end position="64"/>
    </location>
</feature>
<dbReference type="NCBIfam" id="TIGR01352">
    <property type="entry name" value="tonB_Cterm"/>
    <property type="match status" value="1"/>
</dbReference>
<gene>
    <name evidence="12" type="ORF">A8V01_06075</name>
</gene>
<keyword evidence="8" id="KW-1133">Transmembrane helix</keyword>
<dbReference type="EMBL" id="LYMM01000051">
    <property type="protein sequence ID" value="PNU03302.1"/>
    <property type="molecule type" value="Genomic_DNA"/>
</dbReference>
<evidence type="ECO:0000256" key="10">
    <source>
        <dbReference type="SAM" id="MobiDB-lite"/>
    </source>
</evidence>
<dbReference type="InterPro" id="IPR051045">
    <property type="entry name" value="TonB-dependent_transducer"/>
</dbReference>
<dbReference type="AlphaFoldDB" id="A0A2K2FX08"/>
<dbReference type="Gene3D" id="3.30.1150.10">
    <property type="match status" value="1"/>
</dbReference>
<comment type="subcellular location">
    <subcellularLocation>
        <location evidence="1">Cell inner membrane</location>
        <topology evidence="1">Single-pass membrane protein</topology>
        <orientation evidence="1">Periplasmic side</orientation>
    </subcellularLocation>
</comment>
<evidence type="ECO:0000256" key="9">
    <source>
        <dbReference type="ARBA" id="ARBA00023136"/>
    </source>
</evidence>
<organism evidence="12 13">
    <name type="scientific">Novosphingobium guangzhouense</name>
    <dbReference type="NCBI Taxonomy" id="1850347"/>
    <lineage>
        <taxon>Bacteria</taxon>
        <taxon>Pseudomonadati</taxon>
        <taxon>Pseudomonadota</taxon>
        <taxon>Alphaproteobacteria</taxon>
        <taxon>Sphingomonadales</taxon>
        <taxon>Sphingomonadaceae</taxon>
        <taxon>Novosphingobium</taxon>
    </lineage>
</organism>
<keyword evidence="7" id="KW-0653">Protein transport</keyword>
<dbReference type="PANTHER" id="PTHR33446">
    <property type="entry name" value="PROTEIN TONB-RELATED"/>
    <property type="match status" value="1"/>
</dbReference>
<evidence type="ECO:0000313" key="13">
    <source>
        <dbReference type="Proteomes" id="UP000236327"/>
    </source>
</evidence>
<dbReference type="GO" id="GO:0055085">
    <property type="term" value="P:transmembrane transport"/>
    <property type="evidence" value="ECO:0007669"/>
    <property type="project" value="InterPro"/>
</dbReference>
<feature type="compositionally biased region" description="Basic and acidic residues" evidence="10">
    <location>
        <begin position="1"/>
        <end position="10"/>
    </location>
</feature>
<evidence type="ECO:0000256" key="6">
    <source>
        <dbReference type="ARBA" id="ARBA00022692"/>
    </source>
</evidence>
<evidence type="ECO:0000313" key="12">
    <source>
        <dbReference type="EMBL" id="PNU03302.1"/>
    </source>
</evidence>
<comment type="similarity">
    <text evidence="2">Belongs to the TonB family.</text>
</comment>
<dbReference type="Proteomes" id="UP000236327">
    <property type="component" value="Unassembled WGS sequence"/>
</dbReference>
<feature type="compositionally biased region" description="Low complexity" evidence="10">
    <location>
        <begin position="26"/>
        <end position="35"/>
    </location>
</feature>
<evidence type="ECO:0000256" key="4">
    <source>
        <dbReference type="ARBA" id="ARBA00022475"/>
    </source>
</evidence>
<evidence type="ECO:0000259" key="11">
    <source>
        <dbReference type="PROSITE" id="PS52015"/>
    </source>
</evidence>
<keyword evidence="5" id="KW-0997">Cell inner membrane</keyword>
<dbReference type="PANTHER" id="PTHR33446:SF2">
    <property type="entry name" value="PROTEIN TONB"/>
    <property type="match status" value="1"/>
</dbReference>
<evidence type="ECO:0000256" key="5">
    <source>
        <dbReference type="ARBA" id="ARBA00022519"/>
    </source>
</evidence>
<evidence type="ECO:0000256" key="7">
    <source>
        <dbReference type="ARBA" id="ARBA00022927"/>
    </source>
</evidence>
<dbReference type="GO" id="GO:0098797">
    <property type="term" value="C:plasma membrane protein complex"/>
    <property type="evidence" value="ECO:0007669"/>
    <property type="project" value="TreeGrafter"/>
</dbReference>
<dbReference type="SUPFAM" id="SSF74653">
    <property type="entry name" value="TolA/TonB C-terminal domain"/>
    <property type="match status" value="1"/>
</dbReference>
<keyword evidence="4" id="KW-1003">Cell membrane</keyword>
<feature type="compositionally biased region" description="Polar residues" evidence="10">
    <location>
        <begin position="38"/>
        <end position="55"/>
    </location>
</feature>
<dbReference type="Pfam" id="PF03544">
    <property type="entry name" value="TonB_C"/>
    <property type="match status" value="1"/>
</dbReference>
<evidence type="ECO:0000256" key="2">
    <source>
        <dbReference type="ARBA" id="ARBA00006555"/>
    </source>
</evidence>
<dbReference type="GO" id="GO:0031992">
    <property type="term" value="F:energy transducer activity"/>
    <property type="evidence" value="ECO:0007669"/>
    <property type="project" value="TreeGrafter"/>
</dbReference>
<dbReference type="PROSITE" id="PS52015">
    <property type="entry name" value="TONB_CTD"/>
    <property type="match status" value="1"/>
</dbReference>
<evidence type="ECO:0000256" key="3">
    <source>
        <dbReference type="ARBA" id="ARBA00022448"/>
    </source>
</evidence>
<reference evidence="12 13" key="1">
    <citation type="submission" date="2016-05" db="EMBL/GenBank/DDBJ databases">
        <title>Complete genome sequence of Novosphingobium guangzhouense SA925(T).</title>
        <authorList>
            <person name="Sha S."/>
        </authorList>
    </citation>
    <scope>NUCLEOTIDE SEQUENCE [LARGE SCALE GENOMIC DNA]</scope>
    <source>
        <strain evidence="12 13">SA925</strain>
    </source>
</reference>
<accession>A0A2K2FX08</accession>
<evidence type="ECO:0000256" key="1">
    <source>
        <dbReference type="ARBA" id="ARBA00004383"/>
    </source>
</evidence>
<feature type="domain" description="TonB C-terminal" evidence="11">
    <location>
        <begin position="70"/>
        <end position="162"/>
    </location>
</feature>
<dbReference type="GO" id="GO:0015031">
    <property type="term" value="P:protein transport"/>
    <property type="evidence" value="ECO:0007669"/>
    <property type="project" value="UniProtKB-KW"/>
</dbReference>
<keyword evidence="6" id="KW-0812">Transmembrane</keyword>